<comment type="similarity">
    <text evidence="3">Belongs to the HMG-CoA lyase family.</text>
</comment>
<dbReference type="PROSITE" id="PS00236">
    <property type="entry name" value="NEUROTR_ION_CHANNEL"/>
    <property type="match status" value="1"/>
</dbReference>
<keyword evidence="7" id="KW-0456">Lyase</keyword>
<feature type="domain" description="Pyruvate carboxyltransferase" evidence="11">
    <location>
        <begin position="35"/>
        <end position="308"/>
    </location>
</feature>
<dbReference type="FunFam" id="3.20.20.70:FF:000071">
    <property type="entry name" value="Hydroxymethylglutaryl-CoA lyase"/>
    <property type="match status" value="1"/>
</dbReference>
<keyword evidence="12" id="KW-1185">Reference proteome</keyword>
<evidence type="ECO:0000259" key="11">
    <source>
        <dbReference type="PROSITE" id="PS50991"/>
    </source>
</evidence>
<evidence type="ECO:0000313" key="12">
    <source>
        <dbReference type="Proteomes" id="UP000887560"/>
    </source>
</evidence>
<evidence type="ECO:0000256" key="2">
    <source>
        <dbReference type="ARBA" id="ARBA00005143"/>
    </source>
</evidence>
<dbReference type="InterPro" id="IPR006202">
    <property type="entry name" value="Neur_chan_lig-bd"/>
</dbReference>
<dbReference type="Gene3D" id="3.20.20.70">
    <property type="entry name" value="Aldolase class I"/>
    <property type="match status" value="1"/>
</dbReference>
<dbReference type="SUPFAM" id="SSF51569">
    <property type="entry name" value="Aldolase"/>
    <property type="match status" value="1"/>
</dbReference>
<dbReference type="NCBIfam" id="NF004283">
    <property type="entry name" value="PRK05692.1"/>
    <property type="match status" value="1"/>
</dbReference>
<evidence type="ECO:0000256" key="5">
    <source>
        <dbReference type="ARBA" id="ARBA00022723"/>
    </source>
</evidence>
<dbReference type="SUPFAM" id="SSF63712">
    <property type="entry name" value="Nicotinic receptor ligand binding domain-like"/>
    <property type="match status" value="1"/>
</dbReference>
<evidence type="ECO:0000256" key="9">
    <source>
        <dbReference type="SAM" id="Coils"/>
    </source>
</evidence>
<evidence type="ECO:0000256" key="6">
    <source>
        <dbReference type="ARBA" id="ARBA00023136"/>
    </source>
</evidence>
<dbReference type="GO" id="GO:0046951">
    <property type="term" value="P:ketone body biosynthetic process"/>
    <property type="evidence" value="ECO:0007669"/>
    <property type="project" value="TreeGrafter"/>
</dbReference>
<sequence length="996" mass="112438">MFRPYNKSSINKFLKFILSNSAFNRQISSFSSGPFRIVEVGPRDGLQNEKRQIVLTSTKIELINRLVECGLKTVEATSFVSPKWVPQFEDCNEVISACKKIRGVSYPVLVPNLEGLKNAVIKLKNGNVKEIAVFIAASNTFNMKNLNCSLKEGEKRLKEVTEEALITGLKVRGYISTVLGCPYEGHVDPILVTKMTERLLDYGCYEVSLGDTIGVGTAGSVANLLDELSIASIPFTKIAVHFHDTYGQALSNVLISIEKGIRVADSSIAGLGGCPFAKGATGNLATEDLVYMLEGCGFSTGVNLERLVETSDWICTEMGRENQSRVANAMLGKKKGRLMRRYEAWISENRRIEQEILRNYDKRHRPVKVESTIIRVQLFLTVNHIEKVDEHEGTMLLHGILWAAWNDDYLKWTPSEHNNTFVISMEAWKIWQPTFALYNSARSNSWFVYMSGVPATVSNDGRVFAAGAFSFQVTCQFNFAAYPYDIQECPIVLADWQYDASKVNLSEAVSARSGLNSLAKPAIRLSFDPLSENVKKHVAGWEIIDTWQRLCYWGPTGYCVDSSPIGPLDNYWSLMEFGIRIKRHAPYYGLTLVLPIKVNFKINYFHFLCLNLLQQIPPGDGVMPTIGTVYCWNLMLTLFALCLHCIFHFLITILLPDTKCLPEQLKNLSSILNRFQAKELFVLSFDPQTLGSNNEFPSLNPSIPLEDTSDLNQSPQQFIIEMDPIIIETDSSNNTQLKLQQQPSTSAAQFEAVELEEIPQQQKTTIENPPPSSTTSKTLKRTSSSKKSLLSFGSGVFKSKESKNEKRIDAPFSINLNFEGEKKIENCEEKGEEEDDQQILIIKEEKLEEAEERRKNILEEKKVENKEEEKSILEKELICYCSGVVVNAPGFNLWATRVRCLTSVFLTVLVSYNNPYGMNQGYPQYWNRISPSMMNPYGQYGNRFYGNGGMQGLNNPFYGRNSVPINGYNPYNNYFPFYRGQNSISYPYRTFGGPFT</sequence>
<dbReference type="InterPro" id="IPR018000">
    <property type="entry name" value="Neurotransmitter_ion_chnl_CS"/>
</dbReference>
<comment type="catalytic activity">
    <reaction evidence="8">
        <text>(3S)-3-hydroxy-3-methylglutaryl-CoA = acetoacetate + acetyl-CoA</text>
        <dbReference type="Rhea" id="RHEA:24404"/>
        <dbReference type="ChEBI" id="CHEBI:13705"/>
        <dbReference type="ChEBI" id="CHEBI:43074"/>
        <dbReference type="ChEBI" id="CHEBI:57288"/>
        <dbReference type="EC" id="4.1.3.4"/>
    </reaction>
</comment>
<name>A0A915P583_9BILA</name>
<dbReference type="Pfam" id="PF02931">
    <property type="entry name" value="Neur_chan_LBD"/>
    <property type="match status" value="1"/>
</dbReference>
<dbReference type="PANTHER" id="PTHR42738:SF7">
    <property type="entry name" value="HYDROXYMETHYLGLUTARYL-COA LYASE"/>
    <property type="match status" value="1"/>
</dbReference>
<evidence type="ECO:0000256" key="10">
    <source>
        <dbReference type="SAM" id="MobiDB-lite"/>
    </source>
</evidence>
<evidence type="ECO:0000256" key="4">
    <source>
        <dbReference type="ARBA" id="ARBA00012910"/>
    </source>
</evidence>
<dbReference type="InterPro" id="IPR036734">
    <property type="entry name" value="Neur_chan_lig-bd_sf"/>
</dbReference>
<dbReference type="EC" id="4.1.3.4" evidence="4"/>
<evidence type="ECO:0000313" key="13">
    <source>
        <dbReference type="WBParaSite" id="scf7180000422757.g9544"/>
    </source>
</evidence>
<dbReference type="PANTHER" id="PTHR42738">
    <property type="entry name" value="HYDROXYMETHYLGLUTARYL-COA LYASE"/>
    <property type="match status" value="1"/>
</dbReference>
<comment type="pathway">
    <text evidence="2">Metabolic intermediate metabolism; (S)-3-hydroxy-3-methylglutaryl-CoA degradation; acetoacetate from (S)-3-hydroxy-3-methylglutaryl-CoA: step 1/1.</text>
</comment>
<dbReference type="GO" id="GO:0016020">
    <property type="term" value="C:membrane"/>
    <property type="evidence" value="ECO:0007669"/>
    <property type="project" value="UniProtKB-SubCell"/>
</dbReference>
<evidence type="ECO:0000256" key="8">
    <source>
        <dbReference type="ARBA" id="ARBA00049877"/>
    </source>
</evidence>
<dbReference type="GO" id="GO:0006552">
    <property type="term" value="P:L-leucine catabolic process"/>
    <property type="evidence" value="ECO:0007669"/>
    <property type="project" value="TreeGrafter"/>
</dbReference>
<feature type="coiled-coil region" evidence="9">
    <location>
        <begin position="833"/>
        <end position="876"/>
    </location>
</feature>
<dbReference type="Proteomes" id="UP000887560">
    <property type="component" value="Unplaced"/>
</dbReference>
<organism evidence="12 13">
    <name type="scientific">Meloidogyne floridensis</name>
    <dbReference type="NCBI Taxonomy" id="298350"/>
    <lineage>
        <taxon>Eukaryota</taxon>
        <taxon>Metazoa</taxon>
        <taxon>Ecdysozoa</taxon>
        <taxon>Nematoda</taxon>
        <taxon>Chromadorea</taxon>
        <taxon>Rhabditida</taxon>
        <taxon>Tylenchina</taxon>
        <taxon>Tylenchomorpha</taxon>
        <taxon>Tylenchoidea</taxon>
        <taxon>Meloidogynidae</taxon>
        <taxon>Meloidogyninae</taxon>
        <taxon>Meloidogyne</taxon>
    </lineage>
</organism>
<dbReference type="GO" id="GO:0046872">
    <property type="term" value="F:metal ion binding"/>
    <property type="evidence" value="ECO:0007669"/>
    <property type="project" value="UniProtKB-KW"/>
</dbReference>
<evidence type="ECO:0000256" key="3">
    <source>
        <dbReference type="ARBA" id="ARBA00009405"/>
    </source>
</evidence>
<dbReference type="InterPro" id="IPR043594">
    <property type="entry name" value="HMGL"/>
</dbReference>
<dbReference type="CDD" id="cd18989">
    <property type="entry name" value="LGIC_ECD_cation"/>
    <property type="match status" value="1"/>
</dbReference>
<dbReference type="GO" id="GO:0005230">
    <property type="term" value="F:extracellular ligand-gated monoatomic ion channel activity"/>
    <property type="evidence" value="ECO:0007669"/>
    <property type="project" value="InterPro"/>
</dbReference>
<accession>A0A915P583</accession>
<evidence type="ECO:0000256" key="1">
    <source>
        <dbReference type="ARBA" id="ARBA00004370"/>
    </source>
</evidence>
<dbReference type="PROSITE" id="PS50991">
    <property type="entry name" value="PYR_CT"/>
    <property type="match status" value="1"/>
</dbReference>
<dbReference type="Pfam" id="PF00682">
    <property type="entry name" value="HMGL-like"/>
    <property type="match status" value="1"/>
</dbReference>
<evidence type="ECO:0000256" key="7">
    <source>
        <dbReference type="ARBA" id="ARBA00023239"/>
    </source>
</evidence>
<dbReference type="CDD" id="cd07938">
    <property type="entry name" value="DRE_TIM_HMGL"/>
    <property type="match status" value="1"/>
</dbReference>
<keyword evidence="5" id="KW-0479">Metal-binding</keyword>
<reference evidence="13" key="1">
    <citation type="submission" date="2022-11" db="UniProtKB">
        <authorList>
            <consortium name="WormBaseParasite"/>
        </authorList>
    </citation>
    <scope>IDENTIFICATION</scope>
</reference>
<keyword evidence="9" id="KW-0175">Coiled coil</keyword>
<keyword evidence="6" id="KW-0472">Membrane</keyword>
<dbReference type="InterPro" id="IPR000891">
    <property type="entry name" value="PYR_CT"/>
</dbReference>
<feature type="region of interest" description="Disordered" evidence="10">
    <location>
        <begin position="757"/>
        <end position="784"/>
    </location>
</feature>
<dbReference type="GO" id="GO:0004419">
    <property type="term" value="F:hydroxymethylglutaryl-CoA lyase activity"/>
    <property type="evidence" value="ECO:0007669"/>
    <property type="project" value="UniProtKB-EC"/>
</dbReference>
<comment type="subcellular location">
    <subcellularLocation>
        <location evidence="1">Membrane</location>
    </subcellularLocation>
</comment>
<dbReference type="WBParaSite" id="scf7180000422757.g9544">
    <property type="protein sequence ID" value="scf7180000422757.g9544"/>
    <property type="gene ID" value="scf7180000422757.g9544"/>
</dbReference>
<dbReference type="Gene3D" id="2.70.170.10">
    <property type="entry name" value="Neurotransmitter-gated ion-channel ligand-binding domain"/>
    <property type="match status" value="1"/>
</dbReference>
<dbReference type="InterPro" id="IPR013785">
    <property type="entry name" value="Aldolase_TIM"/>
</dbReference>
<dbReference type="AlphaFoldDB" id="A0A915P583"/>
<proteinExistence type="inferred from homology"/>
<protein>
    <recommendedName>
        <fullName evidence="4">hydroxymethylglutaryl-CoA lyase</fullName>
        <ecNumber evidence="4">4.1.3.4</ecNumber>
    </recommendedName>
</protein>